<keyword evidence="1" id="KW-0472">Membrane</keyword>
<feature type="transmembrane region" description="Helical" evidence="1">
    <location>
        <begin position="543"/>
        <end position="568"/>
    </location>
</feature>
<dbReference type="RefSeq" id="WP_110064912.1">
    <property type="nucleotide sequence ID" value="NZ_QGTW01000005.1"/>
</dbReference>
<feature type="transmembrane region" description="Helical" evidence="1">
    <location>
        <begin position="574"/>
        <end position="595"/>
    </location>
</feature>
<dbReference type="AlphaFoldDB" id="A0A2V2ZWM3"/>
<comment type="caution">
    <text evidence="2">The sequence shown here is derived from an EMBL/GenBank/DDBJ whole genome shotgun (WGS) entry which is preliminary data.</text>
</comment>
<gene>
    <name evidence="2" type="ORF">DFO73_105104</name>
</gene>
<dbReference type="OrthoDB" id="9802377at2"/>
<keyword evidence="1" id="KW-0812">Transmembrane</keyword>
<dbReference type="Proteomes" id="UP000247150">
    <property type="component" value="Unassembled WGS sequence"/>
</dbReference>
<feature type="transmembrane region" description="Helical" evidence="1">
    <location>
        <begin position="515"/>
        <end position="536"/>
    </location>
</feature>
<accession>A0A2V2ZWM3</accession>
<dbReference type="EMBL" id="QGTW01000005">
    <property type="protein sequence ID" value="PWW28868.1"/>
    <property type="molecule type" value="Genomic_DNA"/>
</dbReference>
<proteinExistence type="predicted"/>
<feature type="transmembrane region" description="Helical" evidence="1">
    <location>
        <begin position="453"/>
        <end position="480"/>
    </location>
</feature>
<organism evidence="2 3">
    <name type="scientific">Cytobacillus oceanisediminis</name>
    <dbReference type="NCBI Taxonomy" id="665099"/>
    <lineage>
        <taxon>Bacteria</taxon>
        <taxon>Bacillati</taxon>
        <taxon>Bacillota</taxon>
        <taxon>Bacilli</taxon>
        <taxon>Bacillales</taxon>
        <taxon>Bacillaceae</taxon>
        <taxon>Cytobacillus</taxon>
    </lineage>
</organism>
<evidence type="ECO:0000313" key="3">
    <source>
        <dbReference type="Proteomes" id="UP000247150"/>
    </source>
</evidence>
<dbReference type="InterPro" id="IPR013785">
    <property type="entry name" value="Aldolase_TIM"/>
</dbReference>
<keyword evidence="1" id="KW-1133">Transmembrane helix</keyword>
<feature type="transmembrane region" description="Helical" evidence="1">
    <location>
        <begin position="393"/>
        <end position="411"/>
    </location>
</feature>
<reference evidence="2 3" key="1">
    <citation type="submission" date="2018-05" db="EMBL/GenBank/DDBJ databases">
        <title>Freshwater and sediment microbial communities from various areas in North America, analyzing microbe dynamics in response to fracking.</title>
        <authorList>
            <person name="Lamendella R."/>
        </authorList>
    </citation>
    <scope>NUCLEOTIDE SEQUENCE [LARGE SCALE GENOMIC DNA]</scope>
    <source>
        <strain evidence="2 3">15_TX</strain>
    </source>
</reference>
<feature type="transmembrane region" description="Helical" evidence="1">
    <location>
        <begin position="417"/>
        <end position="433"/>
    </location>
</feature>
<feature type="transmembrane region" description="Helical" evidence="1">
    <location>
        <begin position="303"/>
        <end position="329"/>
    </location>
</feature>
<evidence type="ECO:0000313" key="2">
    <source>
        <dbReference type="EMBL" id="PWW28868.1"/>
    </source>
</evidence>
<sequence length="598" mass="66914">MPDWSYHTIFKPILKKLPPSFSREFIHRGMSMISSASIGEAAIEFLGHMAPSNKLEKNLFGIQFDTPVGLSGIIDPHLSGLKAFQNLGFGFIEIGPVSICGSSRKEELYVDQKQEQVSCLEDFSMNLSKVKERLHSLKKKKMPFFIMVEGTFHETKQICEELLPFSDGFIMNTNTFDSANQFNQLRDKLSKPVILACSSENITSIEKVRDFSPNGILLKGSDSPEKLYQNLIALRKFFSEDFPIITSGGIREPSDAIRLLKNGASLIMLGYDYVFAGPGLPKRINEAYSSSFPKESVIVEGWLWYWLFGFAITVAGFIALFFSMTAVILPYDEIFLGLFRRDIINFNPAILYFMAHDRMTLSGTMISGGIIYMQLARHGIRHGLHWARKAVHIAGTIGFLGIFLFIGYGYFDWLHGLFWLILLPLFIFGYVKSKQAKASPISINLFNSQSWKLSLVGQLSFVILGLSLALGGIVISVIGASSVFVPTDLSYLCLTPEALNEFNERLIPVIAHDRAGFGSALLSVGLLVLMLALWGIREGERWVWWTFTIGAIPAFSSGIATHFIIAYTDFFHLLPAYFALLLYIIGVISTAPFLLKRN</sequence>
<dbReference type="Gene3D" id="3.20.20.70">
    <property type="entry name" value="Aldolase class I"/>
    <property type="match status" value="2"/>
</dbReference>
<name>A0A2V2ZWM3_9BACI</name>
<protein>
    <submittedName>
        <fullName evidence="2">Dihydroorotate dehydrogenase</fullName>
    </submittedName>
</protein>
<dbReference type="SUPFAM" id="SSF51395">
    <property type="entry name" value="FMN-linked oxidoreductases"/>
    <property type="match status" value="1"/>
</dbReference>
<evidence type="ECO:0000256" key="1">
    <source>
        <dbReference type="SAM" id="Phobius"/>
    </source>
</evidence>